<dbReference type="PANTHER" id="PTHR31438">
    <property type="entry name" value="LYSINE N-ACYLTRANSFERASE C17G9.06C-RELATED"/>
    <property type="match status" value="1"/>
</dbReference>
<protein>
    <recommendedName>
        <fullName evidence="3">Lysine N-acyltransferase MbtK</fullName>
    </recommendedName>
    <alternativeName>
        <fullName evidence="5">Mycobactin synthase protein K</fullName>
    </alternativeName>
</protein>
<dbReference type="InterPro" id="IPR019432">
    <property type="entry name" value="Acyltransferase_MbtK/IucB-like"/>
</dbReference>
<evidence type="ECO:0000256" key="4">
    <source>
        <dbReference type="ARBA" id="ARBA00023251"/>
    </source>
</evidence>
<keyword evidence="4" id="KW-0046">Antibiotic resistance</keyword>
<keyword evidence="8" id="KW-1185">Reference proteome</keyword>
<comment type="function">
    <text evidence="1">Acyltransferase required for the direct transfer of medium- to long-chain fatty acyl moieties from a carrier protein (MbtL) on to the epsilon-amino group of lysine residue in the mycobactin core.</text>
</comment>
<reference evidence="7 8" key="1">
    <citation type="submission" date="2024-09" db="EMBL/GenBank/DDBJ databases">
        <authorList>
            <person name="Sun Q."/>
            <person name="Mori K."/>
        </authorList>
    </citation>
    <scope>NUCLEOTIDE SEQUENCE [LARGE SCALE GENOMIC DNA]</scope>
    <source>
        <strain evidence="7 8">NCAIM B.02529</strain>
    </source>
</reference>
<dbReference type="PANTHER" id="PTHR31438:SF1">
    <property type="entry name" value="LYSINE N-ACYLTRANSFERASE C17G9.06C-RELATED"/>
    <property type="match status" value="1"/>
</dbReference>
<evidence type="ECO:0000256" key="2">
    <source>
        <dbReference type="ARBA" id="ARBA00004924"/>
    </source>
</evidence>
<dbReference type="RefSeq" id="WP_377348390.1">
    <property type="nucleotide sequence ID" value="NZ_JBHLTP010000011.1"/>
</dbReference>
<dbReference type="SUPFAM" id="SSF55729">
    <property type="entry name" value="Acyl-CoA N-acyltransferases (Nat)"/>
    <property type="match status" value="1"/>
</dbReference>
<evidence type="ECO:0000259" key="6">
    <source>
        <dbReference type="PROSITE" id="PS51186"/>
    </source>
</evidence>
<dbReference type="Pfam" id="PF13523">
    <property type="entry name" value="Acetyltransf_8"/>
    <property type="match status" value="1"/>
</dbReference>
<proteinExistence type="predicted"/>
<gene>
    <name evidence="7" type="ORF">ACFFGV_12695</name>
</gene>
<dbReference type="EMBL" id="JBHLTP010000011">
    <property type="protein sequence ID" value="MFC0524425.1"/>
    <property type="molecule type" value="Genomic_DNA"/>
</dbReference>
<sequence>MRPQVFDRQLEQTISFREVKWEEDVERLHSWHQEEHVIPFWQQNMPLEQYKSHLKSLLADTHQTLWIGEIDGVPMSYWETYWCERDSIGSYYEVEKGDQGIHLLIGKQEYLGQGYALPMLRLLTEHVLNTNGTNRVIAEPDSRNDKMIYIFGKCGYESKGQLSLPDKEARLMICHQSVFQQRWERLLHDTNV</sequence>
<comment type="caution">
    <text evidence="7">The sequence shown here is derived from an EMBL/GenBank/DDBJ whole genome shotgun (WGS) entry which is preliminary data.</text>
</comment>
<evidence type="ECO:0000256" key="5">
    <source>
        <dbReference type="ARBA" id="ARBA00031122"/>
    </source>
</evidence>
<dbReference type="InterPro" id="IPR000182">
    <property type="entry name" value="GNAT_dom"/>
</dbReference>
<keyword evidence="7" id="KW-0808">Transferase</keyword>
<feature type="domain" description="N-acetyltransferase" evidence="6">
    <location>
        <begin position="14"/>
        <end position="177"/>
    </location>
</feature>
<dbReference type="GO" id="GO:0016746">
    <property type="term" value="F:acyltransferase activity"/>
    <property type="evidence" value="ECO:0007669"/>
    <property type="project" value="UniProtKB-KW"/>
</dbReference>
<name>A0ABV6LPU2_9BACI</name>
<dbReference type="SMART" id="SM01006">
    <property type="entry name" value="AlcB"/>
    <property type="match status" value="1"/>
</dbReference>
<dbReference type="PROSITE" id="PS51186">
    <property type="entry name" value="GNAT"/>
    <property type="match status" value="1"/>
</dbReference>
<keyword evidence="7" id="KW-0012">Acyltransferase</keyword>
<organism evidence="7 8">
    <name type="scientific">Pontibacillus salicampi</name>
    <dbReference type="NCBI Taxonomy" id="1449801"/>
    <lineage>
        <taxon>Bacteria</taxon>
        <taxon>Bacillati</taxon>
        <taxon>Bacillota</taxon>
        <taxon>Bacilli</taxon>
        <taxon>Bacillales</taxon>
        <taxon>Bacillaceae</taxon>
        <taxon>Pontibacillus</taxon>
    </lineage>
</organism>
<evidence type="ECO:0000313" key="7">
    <source>
        <dbReference type="EMBL" id="MFC0524425.1"/>
    </source>
</evidence>
<evidence type="ECO:0000256" key="3">
    <source>
        <dbReference type="ARBA" id="ARBA00020586"/>
    </source>
</evidence>
<evidence type="ECO:0000256" key="1">
    <source>
        <dbReference type="ARBA" id="ARBA00003818"/>
    </source>
</evidence>
<comment type="pathway">
    <text evidence="2">Siderophore biosynthesis.</text>
</comment>
<dbReference type="Proteomes" id="UP001589836">
    <property type="component" value="Unassembled WGS sequence"/>
</dbReference>
<evidence type="ECO:0000313" key="8">
    <source>
        <dbReference type="Proteomes" id="UP001589836"/>
    </source>
</evidence>
<dbReference type="Gene3D" id="3.40.630.30">
    <property type="match status" value="1"/>
</dbReference>
<dbReference type="InterPro" id="IPR016181">
    <property type="entry name" value="Acyl_CoA_acyltransferase"/>
</dbReference>
<accession>A0ABV6LPU2</accession>